<accession>A0ABS6BPK3</accession>
<dbReference type="PANTHER" id="PTHR30510">
    <property type="entry name" value="UPF0229 PROTEIN YEAH"/>
    <property type="match status" value="1"/>
</dbReference>
<dbReference type="InterPro" id="IPR006698">
    <property type="entry name" value="UPF0229"/>
</dbReference>
<dbReference type="Proteomes" id="UP000776252">
    <property type="component" value="Unassembled WGS sequence"/>
</dbReference>
<evidence type="ECO:0000256" key="1">
    <source>
        <dbReference type="HAMAP-Rule" id="MF_01232"/>
    </source>
</evidence>
<organism evidence="3 4">
    <name type="scientific">Clostridium frigoris</name>
    <dbReference type="NCBI Taxonomy" id="205327"/>
    <lineage>
        <taxon>Bacteria</taxon>
        <taxon>Bacillati</taxon>
        <taxon>Bacillota</taxon>
        <taxon>Clostridia</taxon>
        <taxon>Eubacteriales</taxon>
        <taxon>Clostridiaceae</taxon>
        <taxon>Clostridium</taxon>
    </lineage>
</organism>
<dbReference type="PANTHER" id="PTHR30510:SF2">
    <property type="entry name" value="UPF0229 PROTEIN YEAH"/>
    <property type="match status" value="1"/>
</dbReference>
<reference evidence="3 4" key="1">
    <citation type="submission" date="2021-06" db="EMBL/GenBank/DDBJ databases">
        <title>Clostridia strains as spoilage organisms.</title>
        <authorList>
            <person name="Wambui J."/>
            <person name="Stephan R."/>
            <person name="Stevens M.J.A."/>
        </authorList>
    </citation>
    <scope>NUCLEOTIDE SEQUENCE [LARGE SCALE GENOMIC DNA]</scope>
    <source>
        <strain evidence="3 4">DSM 14204</strain>
    </source>
</reference>
<dbReference type="NCBIfam" id="TIGR02877">
    <property type="entry name" value="spore_yhbH"/>
    <property type="match status" value="1"/>
</dbReference>
<name>A0ABS6BPK3_9CLOT</name>
<feature type="compositionally biased region" description="Basic and acidic residues" evidence="2">
    <location>
        <begin position="12"/>
        <end position="24"/>
    </location>
</feature>
<dbReference type="RefSeq" id="WP_216145460.1">
    <property type="nucleotide sequence ID" value="NZ_JAHLDV010000002.1"/>
</dbReference>
<comment type="similarity">
    <text evidence="1">Belongs to the UPF0229 family.</text>
</comment>
<keyword evidence="4" id="KW-1185">Reference proteome</keyword>
<evidence type="ECO:0000313" key="4">
    <source>
        <dbReference type="Proteomes" id="UP000776252"/>
    </source>
</evidence>
<dbReference type="CDD" id="cd00198">
    <property type="entry name" value="vWFA"/>
    <property type="match status" value="1"/>
</dbReference>
<comment type="caution">
    <text evidence="3">The sequence shown here is derived from an EMBL/GenBank/DDBJ whole genome shotgun (WGS) entry which is preliminary data.</text>
</comment>
<dbReference type="EMBL" id="JAHLDV010000002">
    <property type="protein sequence ID" value="MBU3158430.1"/>
    <property type="molecule type" value="Genomic_DNA"/>
</dbReference>
<evidence type="ECO:0000256" key="2">
    <source>
        <dbReference type="SAM" id="MobiDB-lite"/>
    </source>
</evidence>
<evidence type="ECO:0000313" key="3">
    <source>
        <dbReference type="EMBL" id="MBU3158430.1"/>
    </source>
</evidence>
<protein>
    <recommendedName>
        <fullName evidence="1">UPF0229 protein KPL37_01425</fullName>
    </recommendedName>
</protein>
<feature type="region of interest" description="Disordered" evidence="2">
    <location>
        <begin position="1"/>
        <end position="24"/>
    </location>
</feature>
<gene>
    <name evidence="3" type="primary">yhbH</name>
    <name evidence="3" type="ORF">KPL37_01425</name>
</gene>
<sequence length="390" mass="44611">MAIFRDYNVTPIEHDRASEDRRRHRQLVEKSIKENLGDILSEESIIGQSKDKKIKIPIKGLKEYEFIFGKNKGGVASGDGTEKRDQVIGKEKAQGEGNGGAKAGDKEGEDIYETEITLEDALNYLLEDLELPEMDKKKFSEILTENGLKRAGYQKHGINPRLAKKRTVAEKIKRQQAKNKALIEESKGDEIERLPFKNDDLRYHRVKKVLKRESNAVILCVMDVSGSMDTTKKYLARSFFFILSQFIQSKYSNVEVSFIAHTTVAKEVNEVDFFHKVESGGTYISSGLNKALEIIDKRYNPDNWNVYVFYVSDGDNWEEDNEKAIKAAKEICEVSNLFGYAELMNSYYSASMKDVFSKGITNENFLSVEIKQKQDLWEGLKYMLKKDGVR</sequence>
<proteinExistence type="inferred from homology"/>
<dbReference type="HAMAP" id="MF_01232">
    <property type="entry name" value="UPF0229"/>
    <property type="match status" value="1"/>
</dbReference>
<dbReference type="InterPro" id="IPR014230">
    <property type="entry name" value="Spore_YhbH"/>
</dbReference>
<dbReference type="Pfam" id="PF04285">
    <property type="entry name" value="DUF444"/>
    <property type="match status" value="2"/>
</dbReference>